<evidence type="ECO:0000313" key="1">
    <source>
        <dbReference type="EMBL" id="KAJ6719463.1"/>
    </source>
</evidence>
<dbReference type="AlphaFoldDB" id="A0A9Q0TXB0"/>
<dbReference type="EMBL" id="JAPFFK010000014">
    <property type="protein sequence ID" value="KAJ6719463.1"/>
    <property type="molecule type" value="Genomic_DNA"/>
</dbReference>
<name>A0A9Q0TXB0_SALPP</name>
<accession>A0A9Q0TXB0</accession>
<dbReference type="Proteomes" id="UP001151532">
    <property type="component" value="Chromosome 10"/>
</dbReference>
<comment type="caution">
    <text evidence="1">The sequence shown here is derived from an EMBL/GenBank/DDBJ whole genome shotgun (WGS) entry which is preliminary data.</text>
</comment>
<reference evidence="1" key="2">
    <citation type="journal article" date="2023" name="Int. J. Mol. Sci.">
        <title>De Novo Assembly and Annotation of 11 Diverse Shrub Willow (Salix) Genomes Reveals Novel Gene Organization in Sex-Linked Regions.</title>
        <authorList>
            <person name="Hyden B."/>
            <person name="Feng K."/>
            <person name="Yates T.B."/>
            <person name="Jawdy S."/>
            <person name="Cereghino C."/>
            <person name="Smart L.B."/>
            <person name="Muchero W."/>
        </authorList>
    </citation>
    <scope>NUCLEOTIDE SEQUENCE</scope>
    <source>
        <tissue evidence="1">Shoot tip</tissue>
    </source>
</reference>
<sequence>MHPLALSLPKQSAAQLCFLAGGLKVNHPSQWLPVMVGYKFPPQFEQNYIITKKQHRTARERKNGIYILRR</sequence>
<evidence type="ECO:0000313" key="2">
    <source>
        <dbReference type="Proteomes" id="UP001151532"/>
    </source>
</evidence>
<proteinExistence type="predicted"/>
<keyword evidence="2" id="KW-1185">Reference proteome</keyword>
<organism evidence="1 2">
    <name type="scientific">Salix purpurea</name>
    <name type="common">Purple osier willow</name>
    <dbReference type="NCBI Taxonomy" id="77065"/>
    <lineage>
        <taxon>Eukaryota</taxon>
        <taxon>Viridiplantae</taxon>
        <taxon>Streptophyta</taxon>
        <taxon>Embryophyta</taxon>
        <taxon>Tracheophyta</taxon>
        <taxon>Spermatophyta</taxon>
        <taxon>Magnoliopsida</taxon>
        <taxon>eudicotyledons</taxon>
        <taxon>Gunneridae</taxon>
        <taxon>Pentapetalae</taxon>
        <taxon>rosids</taxon>
        <taxon>fabids</taxon>
        <taxon>Malpighiales</taxon>
        <taxon>Salicaceae</taxon>
        <taxon>Saliceae</taxon>
        <taxon>Salix</taxon>
    </lineage>
</organism>
<reference evidence="1" key="1">
    <citation type="submission" date="2022-11" db="EMBL/GenBank/DDBJ databases">
        <authorList>
            <person name="Hyden B.L."/>
            <person name="Feng K."/>
            <person name="Yates T."/>
            <person name="Jawdy S."/>
            <person name="Smart L.B."/>
            <person name="Muchero W."/>
        </authorList>
    </citation>
    <scope>NUCLEOTIDE SEQUENCE</scope>
    <source>
        <tissue evidence="1">Shoot tip</tissue>
    </source>
</reference>
<protein>
    <submittedName>
        <fullName evidence="1">Uncharacterized protein</fullName>
    </submittedName>
</protein>
<gene>
    <name evidence="1" type="ORF">OIU79_007177</name>
</gene>